<evidence type="ECO:0000313" key="2">
    <source>
        <dbReference type="EMBL" id="KAL0569739.1"/>
    </source>
</evidence>
<dbReference type="Pfam" id="PF00106">
    <property type="entry name" value="adh_short"/>
    <property type="match status" value="1"/>
</dbReference>
<dbReference type="EMBL" id="JBAHYK010001060">
    <property type="protein sequence ID" value="KAL0569739.1"/>
    <property type="molecule type" value="Genomic_DNA"/>
</dbReference>
<dbReference type="PRINTS" id="PR00081">
    <property type="entry name" value="GDHRDH"/>
</dbReference>
<accession>A0ABR3F3V4</accession>
<feature type="non-terminal residue" evidence="2">
    <location>
        <position position="125"/>
    </location>
</feature>
<dbReference type="Proteomes" id="UP001465976">
    <property type="component" value="Unassembled WGS sequence"/>
</dbReference>
<keyword evidence="1" id="KW-0560">Oxidoreductase</keyword>
<reference evidence="2 3" key="1">
    <citation type="submission" date="2024-02" db="EMBL/GenBank/DDBJ databases">
        <title>A draft genome for the cacao thread blight pathogen Marasmius crinis-equi.</title>
        <authorList>
            <person name="Cohen S.P."/>
            <person name="Baruah I.K."/>
            <person name="Amoako-Attah I."/>
            <person name="Bukari Y."/>
            <person name="Meinhardt L.W."/>
            <person name="Bailey B.A."/>
        </authorList>
    </citation>
    <scope>NUCLEOTIDE SEQUENCE [LARGE SCALE GENOMIC DNA]</scope>
    <source>
        <strain evidence="2 3">GH-76</strain>
    </source>
</reference>
<keyword evidence="3" id="KW-1185">Reference proteome</keyword>
<dbReference type="PANTHER" id="PTHR43157:SF31">
    <property type="entry name" value="PHOSPHATIDYLINOSITOL-GLYCAN BIOSYNTHESIS CLASS F PROTEIN"/>
    <property type="match status" value="1"/>
</dbReference>
<name>A0ABR3F3V4_9AGAR</name>
<dbReference type="InterPro" id="IPR036291">
    <property type="entry name" value="NAD(P)-bd_dom_sf"/>
</dbReference>
<protein>
    <submittedName>
        <fullName evidence="2">Uncharacterized protein</fullName>
    </submittedName>
</protein>
<comment type="caution">
    <text evidence="2">The sequence shown here is derived from an EMBL/GenBank/DDBJ whole genome shotgun (WGS) entry which is preliminary data.</text>
</comment>
<dbReference type="SUPFAM" id="SSF51735">
    <property type="entry name" value="NAD(P)-binding Rossmann-fold domains"/>
    <property type="match status" value="1"/>
</dbReference>
<evidence type="ECO:0000313" key="3">
    <source>
        <dbReference type="Proteomes" id="UP001465976"/>
    </source>
</evidence>
<dbReference type="PANTHER" id="PTHR43157">
    <property type="entry name" value="PHOSPHATIDYLINOSITOL-GLYCAN BIOSYNTHESIS CLASS F PROTEIN-RELATED"/>
    <property type="match status" value="1"/>
</dbReference>
<evidence type="ECO:0000256" key="1">
    <source>
        <dbReference type="ARBA" id="ARBA00023002"/>
    </source>
</evidence>
<dbReference type="InterPro" id="IPR002347">
    <property type="entry name" value="SDR_fam"/>
</dbReference>
<sequence length="125" mass="13644">MPLFNLQTDLVDLKGKVAIVTGGNRGIGYGTVQHLARAGAKVYLAARDEKKANDAIAQLNKEGFQPGNGEVVWLKLNLTDPREAKKAAEEFTSREKRLDILVNNASVTRHPFEKTPDGPSAMVMI</sequence>
<organism evidence="2 3">
    <name type="scientific">Marasmius crinis-equi</name>
    <dbReference type="NCBI Taxonomy" id="585013"/>
    <lineage>
        <taxon>Eukaryota</taxon>
        <taxon>Fungi</taxon>
        <taxon>Dikarya</taxon>
        <taxon>Basidiomycota</taxon>
        <taxon>Agaricomycotina</taxon>
        <taxon>Agaricomycetes</taxon>
        <taxon>Agaricomycetidae</taxon>
        <taxon>Agaricales</taxon>
        <taxon>Marasmiineae</taxon>
        <taxon>Marasmiaceae</taxon>
        <taxon>Marasmius</taxon>
    </lineage>
</organism>
<proteinExistence type="predicted"/>
<dbReference type="Gene3D" id="3.40.50.720">
    <property type="entry name" value="NAD(P)-binding Rossmann-like Domain"/>
    <property type="match status" value="1"/>
</dbReference>
<gene>
    <name evidence="2" type="ORF">V5O48_012215</name>
</gene>